<dbReference type="AlphaFoldDB" id="A0A6A4YGZ9"/>
<dbReference type="InterPro" id="IPR032675">
    <property type="entry name" value="LRR_dom_sf"/>
</dbReference>
<name>A0A6A4YGZ9_9STRA</name>
<dbReference type="Gene3D" id="3.80.10.10">
    <property type="entry name" value="Ribonuclease Inhibitor"/>
    <property type="match status" value="1"/>
</dbReference>
<proteinExistence type="predicted"/>
<feature type="non-terminal residue" evidence="1">
    <location>
        <position position="699"/>
    </location>
</feature>
<gene>
    <name evidence="1" type="ORF">As57867_013865</name>
</gene>
<comment type="caution">
    <text evidence="1">The sequence shown here is derived from an EMBL/GenBank/DDBJ whole genome shotgun (WGS) entry which is preliminary data.</text>
</comment>
<accession>A0A6A4YGZ9</accession>
<sequence length="699" mass="78127">MGPQGEMARTQRFGRQASSLSKKIKLALAYLLEMKKTLDADTRKAHDGHMLWWKSVRIVLRKCFHTLSMMAHGKLGFMCSADKSAENEGFLVVPREKLYVDFATEDTKWYDKTIMGGLDDHGSRGQGIRHAPRLPQQCLQRPRPNLPRVRASSSWMGIHGEQKPSRSTQSDNVAFMSQGDLMDLLPEYNIPDANFALTGMADILIEVTQNKTAAENGIVDLNRALMDVEYIEALIQIARKRYSGLYKKTALSESFCLLVDDQILPLAYQSDAEKIPKAGTDWEQNRLIIDILFLLGCIPVGRTNWNFATEPHHPNNNMQAGDAPLTLLPADVLLKVCPWAQDATTLFSFLEALGTPQARGPFEPLWQLGATMSDREPLWPSLVLTEAVFQNPERLHLMESVIQHYSTVTVKWVGDLGWLHVHLAPHTAVTWVAAFPSSRFPVIHGTPSTIDAWFDLWAQLRLTKLAIRNPTYDIDSEPALDPDFVPFFERALVRCCHVQSLTVECWSPSLGAIFELAAHSSTLVYLDIMVPFPIFVDAESPHLNAAQLVHATKWLTCTPVQHVCLSYVGLEPATDAAVRQEFFAALFSCSTLHFVQTYGRDFGPMALQDVLPSTLTLQSLFLCGVLLEPAALSALARAVRDSTNLKHLCVRGFGTLNRTDYDTTFHELFDAVAHSKVRDFEASSWPLGDARWSDLGPCV</sequence>
<protein>
    <submittedName>
        <fullName evidence="1">Uncharacterized protein</fullName>
    </submittedName>
</protein>
<organism evidence="1">
    <name type="scientific">Aphanomyces stellatus</name>
    <dbReference type="NCBI Taxonomy" id="120398"/>
    <lineage>
        <taxon>Eukaryota</taxon>
        <taxon>Sar</taxon>
        <taxon>Stramenopiles</taxon>
        <taxon>Oomycota</taxon>
        <taxon>Saprolegniomycetes</taxon>
        <taxon>Saprolegniales</taxon>
        <taxon>Verrucalvaceae</taxon>
        <taxon>Aphanomyces</taxon>
    </lineage>
</organism>
<dbReference type="EMBL" id="VJMH01005493">
    <property type="protein sequence ID" value="KAF0695248.1"/>
    <property type="molecule type" value="Genomic_DNA"/>
</dbReference>
<reference evidence="1" key="1">
    <citation type="submission" date="2019-06" db="EMBL/GenBank/DDBJ databases">
        <title>Genomics analysis of Aphanomyces spp. identifies a new class of oomycete effector associated with host adaptation.</title>
        <authorList>
            <person name="Gaulin E."/>
        </authorList>
    </citation>
    <scope>NUCLEOTIDE SEQUENCE</scope>
    <source>
        <strain evidence="1">CBS 578.67</strain>
    </source>
</reference>
<evidence type="ECO:0000313" key="1">
    <source>
        <dbReference type="EMBL" id="KAF0695248.1"/>
    </source>
</evidence>
<dbReference type="OrthoDB" id="69923at2759"/>
<dbReference type="SUPFAM" id="SSF52047">
    <property type="entry name" value="RNI-like"/>
    <property type="match status" value="1"/>
</dbReference>